<dbReference type="Pfam" id="PF00890">
    <property type="entry name" value="FAD_binding_2"/>
    <property type="match status" value="1"/>
</dbReference>
<gene>
    <name evidence="14" type="ORF">DPV92_01130</name>
</gene>
<dbReference type="EMBL" id="QEQF01000001">
    <property type="protein sequence ID" value="RDF11808.1"/>
    <property type="molecule type" value="Genomic_DNA"/>
</dbReference>
<feature type="domain" description="Fumarate reductase/succinate dehydrogenase flavoprotein-like C-terminal" evidence="13">
    <location>
        <begin position="464"/>
        <end position="550"/>
    </location>
</feature>
<evidence type="ECO:0000256" key="11">
    <source>
        <dbReference type="SAM" id="MobiDB-lite"/>
    </source>
</evidence>
<evidence type="ECO:0000259" key="13">
    <source>
        <dbReference type="Pfam" id="PF02910"/>
    </source>
</evidence>
<evidence type="ECO:0000313" key="15">
    <source>
        <dbReference type="Proteomes" id="UP000253945"/>
    </source>
</evidence>
<sequence>MPNIQITQTLKTDLLIVGSGIGGLSCSVEAHKKGINHILITKTQLGSGASFFPLKASLGIQVTGDEHDKALFQQDIERVAQGMNNPEIVKAYIEDSPQAVELLNEIGFCPWKRNDNRPACFAEYPRPIYLINEWQKARKNAEAIIAQQNTTTLFENASLVHIATENHRVVGAVFAYQNPEKSGRKIVYFYVQTSAIILASGGIAGLYKDNLYPADVIGSTHFLALQAGARLTNLEFIQFIPSFIAPKYKVLFGEHTLKYCTAVTDKNGNSLFPDLSAEEFAQMMAERSAYAPFSVDFDCVKFDLRIMQYLLENPEEQGVYLHYSSKLYQDQTEFYRVYLDWLKADAGIDLLTDRVSIAPFAHSCNGGIEIDTNAESAVQGLFAVGEVSSCIEGANRLGGNSVGGSLVFAKRAMAKIQQDLTACQDATIDEQAVENAKIFAEQALNRLHNENADSTLTASQVLSDIRQAMTKFANVYRTEENLCKLQEKLARLERDFDPIENADFQGIEIFYGLKTAQAVVNAMLARKESRGAHYRADYPEKSERSYRQMTSKMIN</sequence>
<dbReference type="PRINTS" id="PR00368">
    <property type="entry name" value="FADPNR"/>
</dbReference>
<reference evidence="14 15" key="1">
    <citation type="submission" date="2018-05" db="EMBL/GenBank/DDBJ databases">
        <title>Draft Genome Sequences for a Diverse set of 7 Haemophilus Species.</title>
        <authorList>
            <person name="Nichols M."/>
            <person name="Topaz N."/>
            <person name="Wang X."/>
            <person name="Wang X."/>
            <person name="Boxrud D."/>
        </authorList>
    </citation>
    <scope>NUCLEOTIDE SEQUENCE [LARGE SCALE GENOMIC DNA]</scope>
    <source>
        <strain evidence="14 15">C2014016342</strain>
    </source>
</reference>
<comment type="caution">
    <text evidence="14">The sequence shown here is derived from an EMBL/GenBank/DDBJ whole genome shotgun (WGS) entry which is preliminary data.</text>
</comment>
<dbReference type="PANTHER" id="PTHR42716:SF2">
    <property type="entry name" value="L-ASPARTATE OXIDASE, CHLOROPLASTIC"/>
    <property type="match status" value="1"/>
</dbReference>
<dbReference type="AlphaFoldDB" id="A0A369ZQC1"/>
<comment type="pathway">
    <text evidence="2">Cofactor biosynthesis; NAD(+) biosynthesis; iminoaspartate from L-aspartate (oxidase route): step 1/1.</text>
</comment>
<evidence type="ECO:0000256" key="5">
    <source>
        <dbReference type="ARBA" id="ARBA00021901"/>
    </source>
</evidence>
<evidence type="ECO:0000256" key="10">
    <source>
        <dbReference type="ARBA" id="ARBA00048305"/>
    </source>
</evidence>
<dbReference type="STRING" id="736.B0184_07780"/>
<evidence type="ECO:0000256" key="3">
    <source>
        <dbReference type="ARBA" id="ARBA00008562"/>
    </source>
</evidence>
<dbReference type="UniPathway" id="UPA00253">
    <property type="reaction ID" value="UER00326"/>
</dbReference>
<dbReference type="PRINTS" id="PR00411">
    <property type="entry name" value="PNDRDTASEI"/>
</dbReference>
<dbReference type="Gene3D" id="1.20.58.100">
    <property type="entry name" value="Fumarate reductase/succinate dehydrogenase flavoprotein-like, C-terminal domain"/>
    <property type="match status" value="1"/>
</dbReference>
<dbReference type="InterPro" id="IPR015939">
    <property type="entry name" value="Fum_Rdtase/Succ_DH_flav-like_C"/>
</dbReference>
<dbReference type="GO" id="GO:0008734">
    <property type="term" value="F:L-aspartate oxidase activity"/>
    <property type="evidence" value="ECO:0007669"/>
    <property type="project" value="UniProtKB-EC"/>
</dbReference>
<dbReference type="Gene3D" id="3.90.700.10">
    <property type="entry name" value="Succinate dehydrogenase/fumarate reductase flavoprotein, catalytic domain"/>
    <property type="match status" value="1"/>
</dbReference>
<evidence type="ECO:0000313" key="14">
    <source>
        <dbReference type="EMBL" id="RDF11808.1"/>
    </source>
</evidence>
<dbReference type="InterPro" id="IPR036188">
    <property type="entry name" value="FAD/NAD-bd_sf"/>
</dbReference>
<dbReference type="SUPFAM" id="SSF51905">
    <property type="entry name" value="FAD/NAD(P)-binding domain"/>
    <property type="match status" value="1"/>
</dbReference>
<dbReference type="PANTHER" id="PTHR42716">
    <property type="entry name" value="L-ASPARTATE OXIDASE"/>
    <property type="match status" value="1"/>
</dbReference>
<keyword evidence="15" id="KW-1185">Reference proteome</keyword>
<dbReference type="EC" id="1.4.3.16" evidence="4"/>
<evidence type="ECO:0000256" key="4">
    <source>
        <dbReference type="ARBA" id="ARBA00012173"/>
    </source>
</evidence>
<name>A0A369ZQC1_9PAST</name>
<dbReference type="GO" id="GO:0009435">
    <property type="term" value="P:NAD+ biosynthetic process"/>
    <property type="evidence" value="ECO:0007669"/>
    <property type="project" value="UniProtKB-UniPathway"/>
</dbReference>
<accession>A0A369ZQC1</accession>
<dbReference type="PIRSF" id="PIRSF000171">
    <property type="entry name" value="SDHA_APRA_LASPO"/>
    <property type="match status" value="1"/>
</dbReference>
<comment type="cofactor">
    <cofactor evidence="1">
        <name>FAD</name>
        <dbReference type="ChEBI" id="CHEBI:57692"/>
    </cofactor>
</comment>
<dbReference type="RefSeq" id="WP_111353281.1">
    <property type="nucleotide sequence ID" value="NZ_QEQF01000001.1"/>
</dbReference>
<feature type="region of interest" description="Disordered" evidence="11">
    <location>
        <begin position="531"/>
        <end position="555"/>
    </location>
</feature>
<dbReference type="Pfam" id="PF02910">
    <property type="entry name" value="Succ_DH_flav_C"/>
    <property type="match status" value="1"/>
</dbReference>
<dbReference type="SUPFAM" id="SSF46977">
    <property type="entry name" value="Succinate dehydrogenase/fumarate reductase flavoprotein C-terminal domain"/>
    <property type="match status" value="1"/>
</dbReference>
<comment type="similarity">
    <text evidence="3">Belongs to the FAD-dependent oxidoreductase 2 family. NadB subfamily.</text>
</comment>
<dbReference type="Proteomes" id="UP000253945">
    <property type="component" value="Unassembled WGS sequence"/>
</dbReference>
<keyword evidence="8" id="KW-0274">FAD</keyword>
<evidence type="ECO:0000256" key="7">
    <source>
        <dbReference type="ARBA" id="ARBA00022642"/>
    </source>
</evidence>
<keyword evidence="7" id="KW-0662">Pyridine nucleotide biosynthesis</keyword>
<comment type="catalytic activity">
    <reaction evidence="10">
        <text>L-aspartate + O2 = iminosuccinate + H2O2</text>
        <dbReference type="Rhea" id="RHEA:25876"/>
        <dbReference type="ChEBI" id="CHEBI:15379"/>
        <dbReference type="ChEBI" id="CHEBI:16240"/>
        <dbReference type="ChEBI" id="CHEBI:29991"/>
        <dbReference type="ChEBI" id="CHEBI:77875"/>
        <dbReference type="EC" id="1.4.3.16"/>
    </reaction>
    <physiologicalReaction direction="left-to-right" evidence="10">
        <dbReference type="Rhea" id="RHEA:25877"/>
    </physiologicalReaction>
</comment>
<evidence type="ECO:0000256" key="1">
    <source>
        <dbReference type="ARBA" id="ARBA00001974"/>
    </source>
</evidence>
<feature type="compositionally biased region" description="Basic and acidic residues" evidence="11">
    <location>
        <begin position="531"/>
        <end position="546"/>
    </location>
</feature>
<organism evidence="14 15">
    <name type="scientific">Haemophilus paraphrohaemolyticus</name>
    <dbReference type="NCBI Taxonomy" id="736"/>
    <lineage>
        <taxon>Bacteria</taxon>
        <taxon>Pseudomonadati</taxon>
        <taxon>Pseudomonadota</taxon>
        <taxon>Gammaproteobacteria</taxon>
        <taxon>Pasteurellales</taxon>
        <taxon>Pasteurellaceae</taxon>
        <taxon>Haemophilus</taxon>
    </lineage>
</organism>
<evidence type="ECO:0000256" key="8">
    <source>
        <dbReference type="ARBA" id="ARBA00022827"/>
    </source>
</evidence>
<evidence type="ECO:0000259" key="12">
    <source>
        <dbReference type="Pfam" id="PF00890"/>
    </source>
</evidence>
<evidence type="ECO:0000256" key="2">
    <source>
        <dbReference type="ARBA" id="ARBA00004950"/>
    </source>
</evidence>
<feature type="domain" description="FAD-dependent oxidoreductase 2 FAD-binding" evidence="12">
    <location>
        <begin position="13"/>
        <end position="402"/>
    </location>
</feature>
<protein>
    <recommendedName>
        <fullName evidence="5">L-aspartate oxidase</fullName>
        <ecNumber evidence="4">1.4.3.16</ecNumber>
    </recommendedName>
</protein>
<dbReference type="InterPro" id="IPR037099">
    <property type="entry name" value="Fum_R/Succ_DH_flav-like_C_sf"/>
</dbReference>
<keyword evidence="9" id="KW-0560">Oxidoreductase</keyword>
<dbReference type="Gene3D" id="3.50.50.60">
    <property type="entry name" value="FAD/NAD(P)-binding domain"/>
    <property type="match status" value="1"/>
</dbReference>
<dbReference type="InterPro" id="IPR027477">
    <property type="entry name" value="Succ_DH/fumarate_Rdtase_cat_sf"/>
</dbReference>
<proteinExistence type="inferred from homology"/>
<evidence type="ECO:0000256" key="6">
    <source>
        <dbReference type="ARBA" id="ARBA00022630"/>
    </source>
</evidence>
<evidence type="ECO:0000256" key="9">
    <source>
        <dbReference type="ARBA" id="ARBA00023002"/>
    </source>
</evidence>
<dbReference type="InterPro" id="IPR005288">
    <property type="entry name" value="NadB"/>
</dbReference>
<dbReference type="InterPro" id="IPR003953">
    <property type="entry name" value="FAD-dep_OxRdtase_2_FAD-bd"/>
</dbReference>
<keyword evidence="6" id="KW-0285">Flavoprotein</keyword>